<sequence length="171" mass="19286">MARKKEGDDYGLSNGSSDASLDAALRECINNISDIPPDRVVNDVYEQLMLKFQPAMKGVADSGFNLLRAFNNVQKMCEGYVKSIDTLADSGSKAFAAARQRAADLKEFASAMREINRRHGEMISKFNEIITKINTYGQREKDKLKELHRGFEAREKAMKKSLRKKKAEISF</sequence>
<proteinExistence type="predicted"/>
<reference evidence="3 4" key="1">
    <citation type="submission" date="2022-11" db="UniProtKB">
        <authorList>
            <consortium name="WormBaseParasite"/>
        </authorList>
    </citation>
    <scope>IDENTIFICATION</scope>
</reference>
<name>A0A915BZY0_PARUN</name>
<evidence type="ECO:0000313" key="2">
    <source>
        <dbReference type="Proteomes" id="UP000887569"/>
    </source>
</evidence>
<organism evidence="2 4">
    <name type="scientific">Parascaris univalens</name>
    <name type="common">Nematode worm</name>
    <dbReference type="NCBI Taxonomy" id="6257"/>
    <lineage>
        <taxon>Eukaryota</taxon>
        <taxon>Metazoa</taxon>
        <taxon>Ecdysozoa</taxon>
        <taxon>Nematoda</taxon>
        <taxon>Chromadorea</taxon>
        <taxon>Rhabditida</taxon>
        <taxon>Spirurina</taxon>
        <taxon>Ascaridomorpha</taxon>
        <taxon>Ascaridoidea</taxon>
        <taxon>Ascarididae</taxon>
        <taxon>Parascaris</taxon>
    </lineage>
</organism>
<dbReference type="WBParaSite" id="PgR074X_g032_t03">
    <property type="protein sequence ID" value="PgR074X_g032_t03"/>
    <property type="gene ID" value="PgR074X_g032"/>
</dbReference>
<protein>
    <submittedName>
        <fullName evidence="3 4">IMD domain-containing protein</fullName>
    </submittedName>
</protein>
<evidence type="ECO:0000259" key="1">
    <source>
        <dbReference type="Pfam" id="PF08397"/>
    </source>
</evidence>
<evidence type="ECO:0000313" key="3">
    <source>
        <dbReference type="WBParaSite" id="PgR074X_g032_t02"/>
    </source>
</evidence>
<dbReference type="InterPro" id="IPR027267">
    <property type="entry name" value="AH/BAR_dom_sf"/>
</dbReference>
<accession>A0A915BZY0</accession>
<dbReference type="Proteomes" id="UP000887569">
    <property type="component" value="Unplaced"/>
</dbReference>
<dbReference type="GO" id="GO:0007009">
    <property type="term" value="P:plasma membrane organization"/>
    <property type="evidence" value="ECO:0007669"/>
    <property type="project" value="InterPro"/>
</dbReference>
<dbReference type="WBParaSite" id="PgR074X_g032_t02">
    <property type="protein sequence ID" value="PgR074X_g032_t02"/>
    <property type="gene ID" value="PgR074X_g032"/>
</dbReference>
<dbReference type="InterPro" id="IPR013606">
    <property type="entry name" value="I-BAR_dom"/>
</dbReference>
<dbReference type="Pfam" id="PF08397">
    <property type="entry name" value="IMD"/>
    <property type="match status" value="1"/>
</dbReference>
<dbReference type="AlphaFoldDB" id="A0A915BZY0"/>
<dbReference type="WBParaSite" id="PgR074X_g032_t04">
    <property type="protein sequence ID" value="PgR074X_g032_t04"/>
    <property type="gene ID" value="PgR074X_g032"/>
</dbReference>
<keyword evidence="2" id="KW-1185">Reference proteome</keyword>
<evidence type="ECO:0000313" key="4">
    <source>
        <dbReference type="WBParaSite" id="PgR074X_g032_t03"/>
    </source>
</evidence>
<dbReference type="Gene3D" id="1.20.1270.60">
    <property type="entry name" value="Arfaptin homology (AH) domain/BAR domain"/>
    <property type="match status" value="1"/>
</dbReference>
<dbReference type="SUPFAM" id="SSF103657">
    <property type="entry name" value="BAR/IMD domain-like"/>
    <property type="match status" value="1"/>
</dbReference>
<feature type="domain" description="IMD" evidence="1">
    <location>
        <begin position="45"/>
        <end position="169"/>
    </location>
</feature>